<organism evidence="2 3">
    <name type="scientific">Coniosporium apollinis</name>
    <dbReference type="NCBI Taxonomy" id="61459"/>
    <lineage>
        <taxon>Eukaryota</taxon>
        <taxon>Fungi</taxon>
        <taxon>Dikarya</taxon>
        <taxon>Ascomycota</taxon>
        <taxon>Pezizomycotina</taxon>
        <taxon>Dothideomycetes</taxon>
        <taxon>Dothideomycetes incertae sedis</taxon>
        <taxon>Coniosporium</taxon>
    </lineage>
</organism>
<proteinExistence type="predicted"/>
<name>A0ABQ9NKQ7_9PEZI</name>
<dbReference type="EMBL" id="JAPDRL010000085">
    <property type="protein sequence ID" value="KAJ9658625.1"/>
    <property type="molecule type" value="Genomic_DNA"/>
</dbReference>
<comment type="caution">
    <text evidence="2">The sequence shown here is derived from an EMBL/GenBank/DDBJ whole genome shotgun (WGS) entry which is preliminary data.</text>
</comment>
<keyword evidence="3" id="KW-1185">Reference proteome</keyword>
<evidence type="ECO:0000256" key="1">
    <source>
        <dbReference type="SAM" id="MobiDB-lite"/>
    </source>
</evidence>
<protein>
    <submittedName>
        <fullName evidence="2">Uncharacterized protein</fullName>
    </submittedName>
</protein>
<evidence type="ECO:0000313" key="3">
    <source>
        <dbReference type="Proteomes" id="UP001172684"/>
    </source>
</evidence>
<feature type="region of interest" description="Disordered" evidence="1">
    <location>
        <begin position="189"/>
        <end position="211"/>
    </location>
</feature>
<feature type="compositionally biased region" description="Basic and acidic residues" evidence="1">
    <location>
        <begin position="202"/>
        <end position="211"/>
    </location>
</feature>
<gene>
    <name evidence="2" type="ORF">H2201_007705</name>
</gene>
<reference evidence="2" key="1">
    <citation type="submission" date="2022-10" db="EMBL/GenBank/DDBJ databases">
        <title>Culturing micro-colonial fungi from biological soil crusts in the Mojave desert and describing Neophaeococcomyces mojavensis, and introducing the new genera and species Taxawa tesnikishii.</title>
        <authorList>
            <person name="Kurbessoian T."/>
            <person name="Stajich J.E."/>
        </authorList>
    </citation>
    <scope>NUCLEOTIDE SEQUENCE</scope>
    <source>
        <strain evidence="2">TK_1</strain>
    </source>
</reference>
<evidence type="ECO:0000313" key="2">
    <source>
        <dbReference type="EMBL" id="KAJ9658625.1"/>
    </source>
</evidence>
<sequence length="211" mass="23020">MVIIPDPKDETELKSIILDEDTLDNPVPTLSRHGTAVPITPRQLSLSYFFPKNSAIPTTTLSRKISFRLYTVPTLKKSQQMGAGRMIVSGNYTLFNNYTFILVRPLASPGNVEHAFNHLRSISGFAHRVVRPLSGDHPPVGRSTPTFSGCASPDTRSLKRVGRPASQYTRQHNLCRLIVQADTHAGGCSSNAGGASQKAAKQRSDASHCRP</sequence>
<accession>A0ABQ9NKQ7</accession>
<dbReference type="Proteomes" id="UP001172684">
    <property type="component" value="Unassembled WGS sequence"/>
</dbReference>
<feature type="region of interest" description="Disordered" evidence="1">
    <location>
        <begin position="135"/>
        <end position="165"/>
    </location>
</feature>